<dbReference type="EMBL" id="JAGPUO010000013">
    <property type="protein sequence ID" value="KAG5659073.1"/>
    <property type="molecule type" value="Genomic_DNA"/>
</dbReference>
<sequence length="776" mass="87533">MTDHDDNQSVASDLSTATFKTSFKQDLLKAIENIRSSGWPSYLKKMCNVVAQQMGISTTVHADIYKMLLYEKGAMFKANTDTEKIPGMFGTLVHCGETVIYESSKSRASCAGWYSDVTHEVRPVTSGYRWVLTYNLAINRSLPAPSAGLQRSELRPLRHCIRRWLAEGSERQSPYAYHVLDREYTEANTSYASLKGADLARVGALRQACNGLPVTLFLALIEKEEMGDVEFDPCDLQYDYRGAMGEYDDEEDDTSYHHISEVYGTHHKLKTVRDLEGVVVASEMGIEEDDMLDPDAFEDMVGEEEYEGYMGNSGPSATHWYRLGAVALVPHDAIVDFLGQSGTSYGSSPFPQAQISYLANRCSRPNVQDYLLTAMIDMFEEALPKLRDDPYLLTDKSVVSNVLKAALRHQRYELVEETLRNLHSTLPLEWYSWLRQWMMKGDREDKTIQRFNKLKKGLTLAMLSSGGLTSKFKIITYLVPLPKDLPPGALPTPGPITEWTQRMLRKFLGGGGPRQVTKDDGSSIVDMALYFEDPILFLTESVVPVFEKRPLAPGFRFRVLLQLMESINKRLLSTSEGQNLYRTMALLLIASQAFDTLRDATLILKEQSKKKARTPWITTDRPEPAKPANWSVPGLSCNCGDCQRVTAFLAHPTQMSGKFPMNKGRRHHIHNRPDGDHVGCTHQSERNTNPHTLVITKTTRPQELKLQRWLERLDHVVEQLSQFKAEHLATLLGSDVERVKQLGKRQKGQGNLSHRLAVGEKRRADAAFDVIDLTSD</sequence>
<dbReference type="PANTHER" id="PTHR33099:SF7">
    <property type="entry name" value="MYND-TYPE DOMAIN-CONTAINING PROTEIN"/>
    <property type="match status" value="1"/>
</dbReference>
<dbReference type="AlphaFoldDB" id="A0A9P7H378"/>
<evidence type="ECO:0000313" key="1">
    <source>
        <dbReference type="EMBL" id="KAG5659073.1"/>
    </source>
</evidence>
<dbReference type="PANTHER" id="PTHR33099">
    <property type="entry name" value="FE2OG DIOXYGENASE DOMAIN-CONTAINING PROTEIN"/>
    <property type="match status" value="1"/>
</dbReference>
<keyword evidence="2" id="KW-1185">Reference proteome</keyword>
<protein>
    <submittedName>
        <fullName evidence="1">Uncharacterized protein</fullName>
    </submittedName>
</protein>
<accession>A0A9P7H378</accession>
<name>A0A9P7H378_9HYPO</name>
<proteinExistence type="predicted"/>
<dbReference type="Gene3D" id="2.60.120.620">
    <property type="entry name" value="q2cbj1_9rhob like domain"/>
    <property type="match status" value="1"/>
</dbReference>
<organism evidence="1 2">
    <name type="scientific">Fusarium avenaceum</name>
    <dbReference type="NCBI Taxonomy" id="40199"/>
    <lineage>
        <taxon>Eukaryota</taxon>
        <taxon>Fungi</taxon>
        <taxon>Dikarya</taxon>
        <taxon>Ascomycota</taxon>
        <taxon>Pezizomycotina</taxon>
        <taxon>Sordariomycetes</taxon>
        <taxon>Hypocreomycetidae</taxon>
        <taxon>Hypocreales</taxon>
        <taxon>Nectriaceae</taxon>
        <taxon>Fusarium</taxon>
        <taxon>Fusarium tricinctum species complex</taxon>
    </lineage>
</organism>
<reference evidence="1" key="1">
    <citation type="submission" date="2021-04" db="EMBL/GenBank/DDBJ databases">
        <title>Draft genome of Fusarium avenaceum strain F156N33, isolated from an atmospheric sample in Virginia.</title>
        <authorList>
            <person name="Yang S."/>
            <person name="Vinatzer B.A."/>
            <person name="Coleman J."/>
        </authorList>
    </citation>
    <scope>NUCLEOTIDE SEQUENCE</scope>
    <source>
        <strain evidence="1">F156N33</strain>
    </source>
</reference>
<gene>
    <name evidence="1" type="ORF">KAF25_007626</name>
</gene>
<dbReference type="Proteomes" id="UP000782241">
    <property type="component" value="Unassembled WGS sequence"/>
</dbReference>
<comment type="caution">
    <text evidence="1">The sequence shown here is derived from an EMBL/GenBank/DDBJ whole genome shotgun (WGS) entry which is preliminary data.</text>
</comment>
<evidence type="ECO:0000313" key="2">
    <source>
        <dbReference type="Proteomes" id="UP000782241"/>
    </source>
</evidence>